<reference evidence="3" key="1">
    <citation type="journal article" date="2017" name="Genome Biol. Evol.">
        <title>Comparative Genomic Analysis Identifies a Campylobacter Clade Deficient in Selenium Metabolism.</title>
        <authorList>
            <person name="Miller W.G."/>
            <person name="Yee E."/>
            <person name="Lopes B.S."/>
            <person name="Chapman M.H."/>
            <person name="Huynh S."/>
            <person name="Bono J.L."/>
            <person name="Parker C.T."/>
            <person name="Strachan N.J.C."/>
            <person name="Forbes K.J."/>
        </authorList>
    </citation>
    <scope>NUCLEOTIDE SEQUENCE [LARGE SCALE GENOMIC DNA]</scope>
    <source>
        <strain evidence="3">RM6137</strain>
    </source>
</reference>
<evidence type="ECO:0000313" key="3">
    <source>
        <dbReference type="Proteomes" id="UP000194260"/>
    </source>
</evidence>
<dbReference type="KEGG" id="camy:CSUIS_0463"/>
<dbReference type="InterPro" id="IPR055173">
    <property type="entry name" value="NrdR-like_N"/>
</dbReference>
<evidence type="ECO:0000259" key="1">
    <source>
        <dbReference type="Pfam" id="PF22811"/>
    </source>
</evidence>
<sequence length="69" mass="8027">MICPFCANGKTSVIATIKGLENRRFRRCNACHRTFETNERVLAKHLEAKYLVSEFKEYIDESNTKTNKT</sequence>
<evidence type="ECO:0000313" key="2">
    <source>
        <dbReference type="EMBL" id="ARR00302.1"/>
    </source>
</evidence>
<dbReference type="RefSeq" id="WP_086296945.1">
    <property type="nucleotide sequence ID" value="NZ_CP018789.1"/>
</dbReference>
<feature type="domain" description="Transcriptional repressor NrdR-like N-terminal" evidence="1">
    <location>
        <begin position="1"/>
        <end position="39"/>
    </location>
</feature>
<protein>
    <submittedName>
        <fullName evidence="2">Transcriptional regulator</fullName>
    </submittedName>
</protein>
<dbReference type="AlphaFoldDB" id="A0A1X9SVL1"/>
<proteinExistence type="predicted"/>
<dbReference type="STRING" id="1660073.CSUIS_0463"/>
<accession>A0A1X9SVL1</accession>
<dbReference type="Pfam" id="PF22811">
    <property type="entry name" value="Zn_ribbon_NrdR"/>
    <property type="match status" value="1"/>
</dbReference>
<organism evidence="2 3">
    <name type="scientific">Campylobacter porcelli</name>
    <dbReference type="NCBI Taxonomy" id="1660073"/>
    <lineage>
        <taxon>Bacteria</taxon>
        <taxon>Pseudomonadati</taxon>
        <taxon>Campylobacterota</taxon>
        <taxon>Epsilonproteobacteria</taxon>
        <taxon>Campylobacterales</taxon>
        <taxon>Campylobacteraceae</taxon>
        <taxon>Campylobacter</taxon>
    </lineage>
</organism>
<name>A0A1X9SVL1_9BACT</name>
<dbReference type="EMBL" id="CP018789">
    <property type="protein sequence ID" value="ARR00302.1"/>
    <property type="molecule type" value="Genomic_DNA"/>
</dbReference>
<dbReference type="Proteomes" id="UP000194260">
    <property type="component" value="Chromosome"/>
</dbReference>
<gene>
    <name evidence="2" type="ORF">CSUIS_0463</name>
</gene>